<comment type="caution">
    <text evidence="1">The sequence shown here is derived from an EMBL/GenBank/DDBJ whole genome shotgun (WGS) entry which is preliminary data.</text>
</comment>
<evidence type="ECO:0000313" key="1">
    <source>
        <dbReference type="EMBL" id="KGG86086.1"/>
    </source>
</evidence>
<dbReference type="AlphaFoldDB" id="A0A0E3BFX3"/>
<dbReference type="EMBL" id="AWTN01000115">
    <property type="protein sequence ID" value="KGG86086.1"/>
    <property type="molecule type" value="Genomic_DNA"/>
</dbReference>
<organism evidence="1 2">
    <name type="scientific">Comamonas thiooxydans</name>
    <dbReference type="NCBI Taxonomy" id="363952"/>
    <lineage>
        <taxon>Bacteria</taxon>
        <taxon>Pseudomonadati</taxon>
        <taxon>Pseudomonadota</taxon>
        <taxon>Betaproteobacteria</taxon>
        <taxon>Burkholderiales</taxon>
        <taxon>Comamonadaceae</taxon>
        <taxon>Comamonas</taxon>
    </lineage>
</organism>
<dbReference type="Proteomes" id="UP000029567">
    <property type="component" value="Unassembled WGS sequence"/>
</dbReference>
<gene>
    <name evidence="1" type="ORF">P245_21105</name>
</gene>
<protein>
    <submittedName>
        <fullName evidence="1">Uncharacterized protein</fullName>
    </submittedName>
</protein>
<reference evidence="1 2" key="1">
    <citation type="submission" date="2013-09" db="EMBL/GenBank/DDBJ databases">
        <title>High correlation between genotypes and phenotypes of environmental bacteria Comamonas testosteroni strains.</title>
        <authorList>
            <person name="Liu L."/>
            <person name="Zhu W."/>
            <person name="Xia X."/>
            <person name="Xu B."/>
            <person name="Luo M."/>
            <person name="Wang G."/>
        </authorList>
    </citation>
    <scope>NUCLEOTIDE SEQUENCE [LARGE SCALE GENOMIC DNA]</scope>
    <source>
        <strain evidence="1 2">JL14</strain>
    </source>
</reference>
<accession>A0A0E3BFX3</accession>
<sequence length="64" mass="7049">MGKEWIQAPIRLRRMRIGILETTIFNSGIVRSTLKTTGTGITFVTAETRAMKIKAACGRGRAPD</sequence>
<proteinExistence type="predicted"/>
<evidence type="ECO:0000313" key="2">
    <source>
        <dbReference type="Proteomes" id="UP000029567"/>
    </source>
</evidence>
<name>A0A0E3BFX3_9BURK</name>